<dbReference type="EMBL" id="MT143635">
    <property type="protein sequence ID" value="QJA99210.1"/>
    <property type="molecule type" value="Genomic_DNA"/>
</dbReference>
<reference evidence="1" key="1">
    <citation type="submission" date="2020-03" db="EMBL/GenBank/DDBJ databases">
        <title>The deep terrestrial virosphere.</title>
        <authorList>
            <person name="Holmfeldt K."/>
            <person name="Nilsson E."/>
            <person name="Simone D."/>
            <person name="Lopez-Fernandez M."/>
            <person name="Wu X."/>
            <person name="de Brujin I."/>
            <person name="Lundin D."/>
            <person name="Andersson A."/>
            <person name="Bertilsson S."/>
            <person name="Dopson M."/>
        </authorList>
    </citation>
    <scope>NUCLEOTIDE SEQUENCE</scope>
    <source>
        <strain evidence="1">MM171A01248</strain>
    </source>
</reference>
<name>A0A6M3LV27_9ZZZZ</name>
<dbReference type="AlphaFoldDB" id="A0A6M3LV27"/>
<accession>A0A6M3LV27</accession>
<protein>
    <submittedName>
        <fullName evidence="1">Uncharacterized protein</fullName>
    </submittedName>
</protein>
<proteinExistence type="predicted"/>
<evidence type="ECO:0000313" key="1">
    <source>
        <dbReference type="EMBL" id="QJA99210.1"/>
    </source>
</evidence>
<sequence>MAKHVITTIRYDGPALEDHQMDVQALAPALLALAEMVQLANLKLNGDAASMKVLVKADVEQRCFQLDIHIVQSIVESAKHLFGTEQYKTAKEIAELLDLLLPGGVAGGVFWFWKRFSTAKDAPPIALETEQHGGQTTIIQGADGAPITVNQTTYLLASDPQMIELGKKVLKPLERPGYETLGFYRDEKPTVEWNAEEAREFIAQPPTHLLPAPEPDPYNRTPIRAIVSVRTQRNEGKAQWEIKWASRAVWASMEDLEWLGRFQSGQIRFDIPYWLDVEMEMTTSRIDPDAEPSFAIKKVHDLVNGADGKQGDLLGGDEV</sequence>
<organism evidence="1">
    <name type="scientific">viral metagenome</name>
    <dbReference type="NCBI Taxonomy" id="1070528"/>
    <lineage>
        <taxon>unclassified sequences</taxon>
        <taxon>metagenomes</taxon>
        <taxon>organismal metagenomes</taxon>
    </lineage>
</organism>
<gene>
    <name evidence="1" type="ORF">MM171A01248_0006</name>
</gene>